<gene>
    <name evidence="2" type="ORF">SAMN05216456_1759</name>
</gene>
<keyword evidence="3" id="KW-1185">Reference proteome</keyword>
<reference evidence="2 3" key="1">
    <citation type="submission" date="2016-10" db="EMBL/GenBank/DDBJ databases">
        <authorList>
            <person name="de Groot N.N."/>
        </authorList>
    </citation>
    <scope>NUCLEOTIDE SEQUENCE [LARGE SCALE GENOMIC DNA]</scope>
    <source>
        <strain evidence="2 3">IPL20</strain>
    </source>
</reference>
<organism evidence="2 3">
    <name type="scientific">Devosia crocina</name>
    <dbReference type="NCBI Taxonomy" id="429728"/>
    <lineage>
        <taxon>Bacteria</taxon>
        <taxon>Pseudomonadati</taxon>
        <taxon>Pseudomonadota</taxon>
        <taxon>Alphaproteobacteria</taxon>
        <taxon>Hyphomicrobiales</taxon>
        <taxon>Devosiaceae</taxon>
        <taxon>Devosia</taxon>
    </lineage>
</organism>
<evidence type="ECO:0000259" key="1">
    <source>
        <dbReference type="Pfam" id="PF13302"/>
    </source>
</evidence>
<dbReference type="AlphaFoldDB" id="A0A1I7NDL5"/>
<name>A0A1I7NDL5_9HYPH</name>
<dbReference type="Gene3D" id="3.40.630.30">
    <property type="match status" value="1"/>
</dbReference>
<dbReference type="InterPro" id="IPR000182">
    <property type="entry name" value="GNAT_dom"/>
</dbReference>
<dbReference type="STRING" id="429728.SAMN05216456_1759"/>
<dbReference type="Proteomes" id="UP000199074">
    <property type="component" value="Unassembled WGS sequence"/>
</dbReference>
<evidence type="ECO:0000313" key="2">
    <source>
        <dbReference type="EMBL" id="SFV32750.1"/>
    </source>
</evidence>
<protein>
    <submittedName>
        <fullName evidence="2">Protein N-acetyltransferase, RimJ/RimL family</fullName>
    </submittedName>
</protein>
<dbReference type="PANTHER" id="PTHR43792">
    <property type="entry name" value="GNAT FAMILY, PUTATIVE (AFU_ORTHOLOGUE AFUA_3G00765)-RELATED-RELATED"/>
    <property type="match status" value="1"/>
</dbReference>
<evidence type="ECO:0000313" key="3">
    <source>
        <dbReference type="Proteomes" id="UP000199074"/>
    </source>
</evidence>
<dbReference type="EMBL" id="FPCK01000001">
    <property type="protein sequence ID" value="SFV32750.1"/>
    <property type="molecule type" value="Genomic_DNA"/>
</dbReference>
<dbReference type="PANTHER" id="PTHR43792:SF1">
    <property type="entry name" value="N-ACETYLTRANSFERASE DOMAIN-CONTAINING PROTEIN"/>
    <property type="match status" value="1"/>
</dbReference>
<dbReference type="Pfam" id="PF13302">
    <property type="entry name" value="Acetyltransf_3"/>
    <property type="match status" value="1"/>
</dbReference>
<dbReference type="SUPFAM" id="SSF55729">
    <property type="entry name" value="Acyl-CoA N-acyltransferases (Nat)"/>
    <property type="match status" value="1"/>
</dbReference>
<dbReference type="InterPro" id="IPR016181">
    <property type="entry name" value="Acyl_CoA_acyltransferase"/>
</dbReference>
<proteinExistence type="predicted"/>
<dbReference type="InterPro" id="IPR051531">
    <property type="entry name" value="N-acetyltransferase"/>
</dbReference>
<feature type="domain" description="N-acetyltransferase" evidence="1">
    <location>
        <begin position="10"/>
        <end position="145"/>
    </location>
</feature>
<dbReference type="RefSeq" id="WP_092423359.1">
    <property type="nucleotide sequence ID" value="NZ_FPCK01000001.1"/>
</dbReference>
<keyword evidence="2" id="KW-0808">Transferase</keyword>
<accession>A0A1I7NDL5</accession>
<sequence length="173" mass="18953">MTPPTIETRRLILRPMCGEDLAAYAHMMASPRAIYMGGPFNALETWRMFCQDIALWSVYGHGGLMIDRKSDRRCVGQVGINHGPLYPEKELGWLLYEGFEGCGYATEAGAALRDWAFGTLGISTLVSYFDPANHASMAVSARLGGVIDNSAQGQDEDDVVFRYPLTSANHGTV</sequence>
<dbReference type="OrthoDB" id="6293260at2"/>
<dbReference type="GO" id="GO:0016747">
    <property type="term" value="F:acyltransferase activity, transferring groups other than amino-acyl groups"/>
    <property type="evidence" value="ECO:0007669"/>
    <property type="project" value="InterPro"/>
</dbReference>